<proteinExistence type="predicted"/>
<feature type="compositionally biased region" description="Basic and acidic residues" evidence="1">
    <location>
        <begin position="16"/>
        <end position="34"/>
    </location>
</feature>
<dbReference type="AlphaFoldDB" id="X1JQG8"/>
<sequence length="62" mass="7285">MSKIKKKLKVEMAQPLKEKEPKKEPKKEKSKKDLPIWNFPLQGRSVRARTLAEAERIIKAKE</sequence>
<name>X1JQG8_9ZZZZ</name>
<evidence type="ECO:0000256" key="1">
    <source>
        <dbReference type="SAM" id="MobiDB-lite"/>
    </source>
</evidence>
<organism evidence="2">
    <name type="scientific">marine sediment metagenome</name>
    <dbReference type="NCBI Taxonomy" id="412755"/>
    <lineage>
        <taxon>unclassified sequences</taxon>
        <taxon>metagenomes</taxon>
        <taxon>ecological metagenomes</taxon>
    </lineage>
</organism>
<accession>X1JQG8</accession>
<dbReference type="EMBL" id="BARU01037029">
    <property type="protein sequence ID" value="GAH83685.1"/>
    <property type="molecule type" value="Genomic_DNA"/>
</dbReference>
<protein>
    <submittedName>
        <fullName evidence="2">Uncharacterized protein</fullName>
    </submittedName>
</protein>
<evidence type="ECO:0000313" key="2">
    <source>
        <dbReference type="EMBL" id="GAH83685.1"/>
    </source>
</evidence>
<reference evidence="2" key="1">
    <citation type="journal article" date="2014" name="Front. Microbiol.">
        <title>High frequency of phylogenetically diverse reductive dehalogenase-homologous genes in deep subseafloor sedimentary metagenomes.</title>
        <authorList>
            <person name="Kawai M."/>
            <person name="Futagami T."/>
            <person name="Toyoda A."/>
            <person name="Takaki Y."/>
            <person name="Nishi S."/>
            <person name="Hori S."/>
            <person name="Arai W."/>
            <person name="Tsubouchi T."/>
            <person name="Morono Y."/>
            <person name="Uchiyama I."/>
            <person name="Ito T."/>
            <person name="Fujiyama A."/>
            <person name="Inagaki F."/>
            <person name="Takami H."/>
        </authorList>
    </citation>
    <scope>NUCLEOTIDE SEQUENCE</scope>
    <source>
        <strain evidence="2">Expedition CK06-06</strain>
    </source>
</reference>
<comment type="caution">
    <text evidence="2">The sequence shown here is derived from an EMBL/GenBank/DDBJ whole genome shotgun (WGS) entry which is preliminary data.</text>
</comment>
<gene>
    <name evidence="2" type="ORF">S03H2_57749</name>
</gene>
<feature type="region of interest" description="Disordered" evidence="1">
    <location>
        <begin position="1"/>
        <end position="36"/>
    </location>
</feature>